<dbReference type="GO" id="GO:0004619">
    <property type="term" value="F:phosphoglycerate mutase activity"/>
    <property type="evidence" value="ECO:0007669"/>
    <property type="project" value="InterPro"/>
</dbReference>
<evidence type="ECO:0000313" key="2">
    <source>
        <dbReference type="EMBL" id="KKU57786.1"/>
    </source>
</evidence>
<name>A0A0G1RKX5_9BACT</name>
<dbReference type="AlphaFoldDB" id="A0A0G1RKX5"/>
<dbReference type="Gene3D" id="3.40.720.10">
    <property type="entry name" value="Alkaline Phosphatase, subunit A"/>
    <property type="match status" value="1"/>
</dbReference>
<gene>
    <name evidence="2" type="ORF">UX80_C0009G0001</name>
</gene>
<dbReference type="InterPro" id="IPR017850">
    <property type="entry name" value="Alkaline_phosphatase_core_sf"/>
</dbReference>
<dbReference type="PATRIC" id="fig|1618358.3.peg.516"/>
<dbReference type="STRING" id="1618358.UX80_C0009G0001"/>
<dbReference type="SUPFAM" id="SSF53649">
    <property type="entry name" value="Alkaline phosphatase-like"/>
    <property type="match status" value="1"/>
</dbReference>
<feature type="non-terminal residue" evidence="2">
    <location>
        <position position="1"/>
    </location>
</feature>
<protein>
    <submittedName>
        <fullName evidence="2">2,3-bisphosphoglycerate-independent phosphoglycerate mutase</fullName>
    </submittedName>
</protein>
<dbReference type="GO" id="GO:0005829">
    <property type="term" value="C:cytosol"/>
    <property type="evidence" value="ECO:0007669"/>
    <property type="project" value="TreeGrafter"/>
</dbReference>
<dbReference type="PANTHER" id="PTHR31637:SF0">
    <property type="entry name" value="2,3-BISPHOSPHOGLYCERATE-INDEPENDENT PHOSPHOGLYCERATE MUTASE"/>
    <property type="match status" value="1"/>
</dbReference>
<comment type="caution">
    <text evidence="2">The sequence shown here is derived from an EMBL/GenBank/DDBJ whole genome shotgun (WGS) entry which is preliminary data.</text>
</comment>
<dbReference type="Proteomes" id="UP000034307">
    <property type="component" value="Unassembled WGS sequence"/>
</dbReference>
<feature type="domain" description="Metalloenzyme" evidence="1">
    <location>
        <begin position="2"/>
        <end position="160"/>
    </location>
</feature>
<dbReference type="GO" id="GO:0006007">
    <property type="term" value="P:glucose catabolic process"/>
    <property type="evidence" value="ECO:0007669"/>
    <property type="project" value="InterPro"/>
</dbReference>
<organism evidence="2 3">
    <name type="scientific">Candidatus Amesbacteria bacterium GW2011_GWA2_47_11b</name>
    <dbReference type="NCBI Taxonomy" id="1618358"/>
    <lineage>
        <taxon>Bacteria</taxon>
        <taxon>Candidatus Amesiibacteriota</taxon>
    </lineage>
</organism>
<reference evidence="2 3" key="1">
    <citation type="journal article" date="2015" name="Nature">
        <title>rRNA introns, odd ribosomes, and small enigmatic genomes across a large radiation of phyla.</title>
        <authorList>
            <person name="Brown C.T."/>
            <person name="Hug L.A."/>
            <person name="Thomas B.C."/>
            <person name="Sharon I."/>
            <person name="Castelle C.J."/>
            <person name="Singh A."/>
            <person name="Wilkins M.J."/>
            <person name="Williams K.H."/>
            <person name="Banfield J.F."/>
        </authorList>
    </citation>
    <scope>NUCLEOTIDE SEQUENCE [LARGE SCALE GENOMIC DNA]</scope>
</reference>
<dbReference type="Pfam" id="PF01676">
    <property type="entry name" value="Metalloenzyme"/>
    <property type="match status" value="1"/>
</dbReference>
<evidence type="ECO:0000259" key="1">
    <source>
        <dbReference type="Pfam" id="PF01676"/>
    </source>
</evidence>
<accession>A0A0G1RKX5</accession>
<sequence length="173" mass="18533">YYFNGQREQAFPGEDRQIVPSPKVPTYDKKPEMSAVEVTQKAISKIQSGTYDVIIINFANPDMVGHTGNLKATIKACETADTCIGDISRAVLAVGGVLVITADHGNAEEMINPSTHGTDTEHNANPVPFILVGNDFRTATQISQGILADVAPTILSLLKIPAPSSMTGRNLLR</sequence>
<dbReference type="InterPro" id="IPR005995">
    <property type="entry name" value="Pgm_bpd_ind"/>
</dbReference>
<dbReference type="EMBL" id="LCNO01000009">
    <property type="protein sequence ID" value="KKU57786.1"/>
    <property type="molecule type" value="Genomic_DNA"/>
</dbReference>
<dbReference type="InterPro" id="IPR006124">
    <property type="entry name" value="Metalloenzyme"/>
</dbReference>
<proteinExistence type="predicted"/>
<evidence type="ECO:0000313" key="3">
    <source>
        <dbReference type="Proteomes" id="UP000034307"/>
    </source>
</evidence>
<dbReference type="PANTHER" id="PTHR31637">
    <property type="entry name" value="2,3-BISPHOSPHOGLYCERATE-INDEPENDENT PHOSPHOGLYCERATE MUTASE"/>
    <property type="match status" value="1"/>
</dbReference>
<dbReference type="GO" id="GO:0030145">
    <property type="term" value="F:manganese ion binding"/>
    <property type="evidence" value="ECO:0007669"/>
    <property type="project" value="TreeGrafter"/>
</dbReference>